<keyword evidence="1" id="KW-0472">Membrane</keyword>
<sequence>MTASRAGVTVALFAALLASTAVLGAAAQVPGTAGDVTAVPSDANQTANATTTATTQADATIITDGETLVLQPKPNQTIRGETTAEPGTNLTVQIQGEQFIRTDVATVTDEGTFSVTLDLSSAYGQDLHIEVHRGDAQLAAAEGRVSCAGKCETTEATTGSWEQTTTVSESDSLLGQFTGGVGMIAVGGVLAVAGIGVLLGLFRN</sequence>
<evidence type="ECO:0000313" key="3">
    <source>
        <dbReference type="Proteomes" id="UP000830729"/>
    </source>
</evidence>
<keyword evidence="3" id="KW-1185">Reference proteome</keyword>
<name>A0A8U0HXF7_9EURY</name>
<accession>A0A8U0HXF7</accession>
<organism evidence="2 3">
    <name type="scientific">Halorussus limi</name>
    <dbReference type="NCBI Taxonomy" id="2938695"/>
    <lineage>
        <taxon>Archaea</taxon>
        <taxon>Methanobacteriati</taxon>
        <taxon>Methanobacteriota</taxon>
        <taxon>Stenosarchaea group</taxon>
        <taxon>Halobacteria</taxon>
        <taxon>Halobacteriales</taxon>
        <taxon>Haladaptataceae</taxon>
        <taxon>Halorussus</taxon>
    </lineage>
</organism>
<dbReference type="KEGG" id="halx:M0R89_07125"/>
<dbReference type="GeneID" id="72184958"/>
<gene>
    <name evidence="2" type="ORF">M0R89_07125</name>
</gene>
<keyword evidence="1" id="KW-1133">Transmembrane helix</keyword>
<keyword evidence="1" id="KW-0812">Transmembrane</keyword>
<evidence type="ECO:0000313" key="2">
    <source>
        <dbReference type="EMBL" id="UPV75825.1"/>
    </source>
</evidence>
<dbReference type="AlphaFoldDB" id="A0A8U0HXF7"/>
<evidence type="ECO:0008006" key="4">
    <source>
        <dbReference type="Google" id="ProtNLM"/>
    </source>
</evidence>
<dbReference type="EMBL" id="CP096659">
    <property type="protein sequence ID" value="UPV75825.1"/>
    <property type="molecule type" value="Genomic_DNA"/>
</dbReference>
<protein>
    <recommendedName>
        <fullName evidence="4">PGF-CTERM protein</fullName>
    </recommendedName>
</protein>
<proteinExistence type="predicted"/>
<evidence type="ECO:0000256" key="1">
    <source>
        <dbReference type="SAM" id="Phobius"/>
    </source>
</evidence>
<dbReference type="RefSeq" id="WP_248651862.1">
    <property type="nucleotide sequence ID" value="NZ_CP096659.1"/>
</dbReference>
<reference evidence="2 3" key="1">
    <citation type="submission" date="2022-04" db="EMBL/GenBank/DDBJ databases">
        <title>Diverse halophilic archaea isolated from saline environments.</title>
        <authorList>
            <person name="Cui H.-L."/>
        </authorList>
    </citation>
    <scope>NUCLEOTIDE SEQUENCE [LARGE SCALE GENOMIC DNA]</scope>
    <source>
        <strain evidence="2 3">XZYJT49</strain>
    </source>
</reference>
<dbReference type="Proteomes" id="UP000830729">
    <property type="component" value="Chromosome"/>
</dbReference>
<feature type="transmembrane region" description="Helical" evidence="1">
    <location>
        <begin position="177"/>
        <end position="202"/>
    </location>
</feature>
<dbReference type="NCBIfam" id="NF045517">
    <property type="entry name" value="halo_surf_dom"/>
    <property type="match status" value="1"/>
</dbReference>